<dbReference type="VEuPathDB" id="TriTrypDB:BCY84_01003"/>
<dbReference type="VEuPathDB" id="TriTrypDB:C3747_138g11"/>
<dbReference type="EMBL" id="PRFA01000018">
    <property type="protein sequence ID" value="PWU96573.1"/>
    <property type="molecule type" value="Genomic_DNA"/>
</dbReference>
<dbReference type="VEuPathDB" id="TriTrypDB:TcCLB.507023.260"/>
<dbReference type="VEuPathDB" id="TriTrypDB:TcYC6_0096830"/>
<dbReference type="VEuPathDB" id="TriTrypDB:TCDM_01406"/>
<dbReference type="AlphaFoldDB" id="A0A2V2VQI7"/>
<dbReference type="VEuPathDB" id="TriTrypDB:C4B63_18g62"/>
<accession>A0A2V2VQI7</accession>
<dbReference type="VEuPathDB" id="TriTrypDB:TcCLB.509171.60"/>
<dbReference type="Proteomes" id="UP000246121">
    <property type="component" value="Unassembled WGS sequence"/>
</dbReference>
<dbReference type="VEuPathDB" id="TriTrypDB:TcG_02281"/>
<comment type="caution">
    <text evidence="1">The sequence shown here is derived from an EMBL/GenBank/DDBJ whole genome shotgun (WGS) entry which is preliminary data.</text>
</comment>
<dbReference type="VEuPathDB" id="TriTrypDB:Tc_MARK_1938"/>
<reference evidence="1 2" key="1">
    <citation type="journal article" date="2018" name="Microb. Genom.">
        <title>Expanding an expanded genome: long-read sequencing of Trypanosoma cruzi.</title>
        <authorList>
            <person name="Berna L."/>
            <person name="Rodriguez M."/>
            <person name="Chiribao M.L."/>
            <person name="Parodi-Talice A."/>
            <person name="Pita S."/>
            <person name="Rijo G."/>
            <person name="Alvarez-Valin F."/>
            <person name="Robello C."/>
        </authorList>
    </citation>
    <scope>NUCLEOTIDE SEQUENCE [LARGE SCALE GENOMIC DNA]</scope>
    <source>
        <strain evidence="1 2">Dm28c</strain>
    </source>
</reference>
<dbReference type="VEuPathDB" id="TriTrypDB:TcBrA4_0029220"/>
<dbReference type="VEuPathDB" id="TriTrypDB:TCSYLVIO_003227"/>
<proteinExistence type="predicted"/>
<protein>
    <submittedName>
        <fullName evidence="1">Uncharacterized protein</fullName>
    </submittedName>
</protein>
<sequence length="503" mass="55725">MHEEKALASLGAVCISLYQCQPLASLRSPCFCDTASAYRGDVLVPFYRGSTTYRELAEGMEYRLNQYFVVHPAAALKPSAAEVSTQNNLVHAVNSGSGFNGSYVCSRCTGCDDAGRVAHTQTGQGIFEEYPRIVVRNFTRARNPELGEGDVTDEGIDDKLEVTEGSLRCFFYYVKEKCSKTTSPILLKDGSIKRPHIGLDHVHSYASGSAYADRGKVQQHIELKVGGRLLRIGTSAEQRFEDVFQRLKSRNLLVHRIFDGVTGASILPCELVRHLSWKVSSFCAEVAVPLLSDVSMKRQRIDEEREGNTEAEGLWMREREEDHDEARTLISLSEVSTGAYGGTTLCLTSGSPRSNSNTHVNVDEERRSWDHEKLLHKTTFGFDEDDDTVPLLDVHSQVPHDSLACSAEAVESSTPLPSFYLDDDSYMSSAFTGVVNDTGGSSVAFATPMHAENDILINDSGLRRRRVGSVHGEYSPIMVTQQSLPDFFLDNSDDNDEEEEYDN</sequence>
<dbReference type="VEuPathDB" id="TriTrypDB:TcCL_ESM09462"/>
<evidence type="ECO:0000313" key="2">
    <source>
        <dbReference type="Proteomes" id="UP000246121"/>
    </source>
</evidence>
<name>A0A2V2VQI7_TRYCR</name>
<dbReference type="VEuPathDB" id="TriTrypDB:ECC02_000311"/>
<gene>
    <name evidence="1" type="ORF">C4B63_18g62</name>
</gene>
<evidence type="ECO:0000313" key="1">
    <source>
        <dbReference type="EMBL" id="PWU96573.1"/>
    </source>
</evidence>
<organism evidence="1 2">
    <name type="scientific">Trypanosoma cruzi</name>
    <dbReference type="NCBI Taxonomy" id="5693"/>
    <lineage>
        <taxon>Eukaryota</taxon>
        <taxon>Discoba</taxon>
        <taxon>Euglenozoa</taxon>
        <taxon>Kinetoplastea</taxon>
        <taxon>Metakinetoplastina</taxon>
        <taxon>Trypanosomatida</taxon>
        <taxon>Trypanosomatidae</taxon>
        <taxon>Trypanosoma</taxon>
        <taxon>Schizotrypanum</taxon>
    </lineage>
</organism>